<feature type="domain" description="Reverse transcriptase Ty1/copia-type" evidence="2">
    <location>
        <begin position="487"/>
        <end position="623"/>
    </location>
</feature>
<evidence type="ECO:0000313" key="4">
    <source>
        <dbReference type="EMBL" id="GEZ60501.1"/>
    </source>
</evidence>
<proteinExistence type="predicted"/>
<evidence type="ECO:0000256" key="1">
    <source>
        <dbReference type="SAM" id="MobiDB-lite"/>
    </source>
</evidence>
<reference evidence="4" key="1">
    <citation type="journal article" date="2019" name="Sci. Rep.">
        <title>Draft genome of Tanacetum cinerariifolium, the natural source of mosquito coil.</title>
        <authorList>
            <person name="Yamashiro T."/>
            <person name="Shiraishi A."/>
            <person name="Satake H."/>
            <person name="Nakayama K."/>
        </authorList>
    </citation>
    <scope>NUCLEOTIDE SEQUENCE</scope>
</reference>
<name>A0A699IJA5_TANCI</name>
<accession>A0A699IJA5</accession>
<gene>
    <name evidence="4" type="ORF">Tci_532474</name>
</gene>
<dbReference type="Pfam" id="PF07727">
    <property type="entry name" value="RVT_2"/>
    <property type="match status" value="1"/>
</dbReference>
<sequence>MRRNVIVETTVLNALVAQDGFGYDWSNQAEDGPTNFAFMAYTSLGSSSSSNSDTEVSTCSKACLKSYKTLKEYYDNLSKDYKKSQFNVGAYKAGKLLDSQVYVKFKTSVGFDIQVIDSQVNDRYKIGEGYHAVPPPYIGNFMPPKPDLILDNMDEYVVSESVTSVLAIVINEAKTSESKPKSVSEPIIEDWISNSEDDNETKNKSKQRKPSFAKVEFVKPNEQVKTPRESVKPINNITTSKNSQKVNTIRAKHVNTARPKVNTAKPKALLNAVQGNQEKGVIDSGCSRHMTRNMSYLSEYEEIDGRYVAFGGDPKGGKIIGKGKISTDTECVVLSPDFKLLDESQVLLRVPRRTTSKFDGKADEGFFVGYYVNSKAFREEKKDAEDPVNKDNEVLSTKEPRVNQEKNAIVNSTNNINTVSQTNNVVGTKDNAAGIKDNVVDENIVYRCDDDPNMPNLEEIIYSDDDKDVGAEVDMSNLDTNIPKQENKRGIMVRNKARLVAQGYTQEEGIDYDEVFALVARIEEIRLFLAYASFKDFVMYQMDVKSAFLYGKIEKEVYVCQPLGFEDLKFHDRVYKVEKELYGLHQALSAWYETLSTYLLDNRFHKGQIDKTLFIKRVKGDILLVQ</sequence>
<dbReference type="InterPro" id="IPR013103">
    <property type="entry name" value="RVT_2"/>
</dbReference>
<dbReference type="Pfam" id="PF22936">
    <property type="entry name" value="Pol_BBD"/>
    <property type="match status" value="1"/>
</dbReference>
<protein>
    <submittedName>
        <fullName evidence="4">Retrovirus-related Pol polyprotein from transposon TNT 1-94</fullName>
    </submittedName>
</protein>
<evidence type="ECO:0000259" key="3">
    <source>
        <dbReference type="Pfam" id="PF22936"/>
    </source>
</evidence>
<dbReference type="AlphaFoldDB" id="A0A699IJA5"/>
<comment type="caution">
    <text evidence="4">The sequence shown here is derived from an EMBL/GenBank/DDBJ whole genome shotgun (WGS) entry which is preliminary data.</text>
</comment>
<evidence type="ECO:0000259" key="2">
    <source>
        <dbReference type="Pfam" id="PF07727"/>
    </source>
</evidence>
<dbReference type="EMBL" id="BKCJ010299547">
    <property type="protein sequence ID" value="GEZ60501.1"/>
    <property type="molecule type" value="Genomic_DNA"/>
</dbReference>
<dbReference type="InterPro" id="IPR054722">
    <property type="entry name" value="PolX-like_BBD"/>
</dbReference>
<feature type="region of interest" description="Disordered" evidence="1">
    <location>
        <begin position="190"/>
        <end position="211"/>
    </location>
</feature>
<feature type="domain" description="Retrovirus-related Pol polyprotein from transposon TNT 1-94-like beta-barrel" evidence="3">
    <location>
        <begin position="281"/>
        <end position="328"/>
    </location>
</feature>
<feature type="non-terminal residue" evidence="4">
    <location>
        <position position="626"/>
    </location>
</feature>
<organism evidence="4">
    <name type="scientific">Tanacetum cinerariifolium</name>
    <name type="common">Dalmatian daisy</name>
    <name type="synonym">Chrysanthemum cinerariifolium</name>
    <dbReference type="NCBI Taxonomy" id="118510"/>
    <lineage>
        <taxon>Eukaryota</taxon>
        <taxon>Viridiplantae</taxon>
        <taxon>Streptophyta</taxon>
        <taxon>Embryophyta</taxon>
        <taxon>Tracheophyta</taxon>
        <taxon>Spermatophyta</taxon>
        <taxon>Magnoliopsida</taxon>
        <taxon>eudicotyledons</taxon>
        <taxon>Gunneridae</taxon>
        <taxon>Pentapetalae</taxon>
        <taxon>asterids</taxon>
        <taxon>campanulids</taxon>
        <taxon>Asterales</taxon>
        <taxon>Asteraceae</taxon>
        <taxon>Asteroideae</taxon>
        <taxon>Anthemideae</taxon>
        <taxon>Anthemidinae</taxon>
        <taxon>Tanacetum</taxon>
    </lineage>
</organism>